<dbReference type="Proteomes" id="UP001186974">
    <property type="component" value="Unassembled WGS sequence"/>
</dbReference>
<evidence type="ECO:0000313" key="1">
    <source>
        <dbReference type="EMBL" id="KAK3051501.1"/>
    </source>
</evidence>
<reference evidence="1" key="1">
    <citation type="submission" date="2024-09" db="EMBL/GenBank/DDBJ databases">
        <title>Black Yeasts Isolated from many extreme environments.</title>
        <authorList>
            <person name="Coleine C."/>
            <person name="Stajich J.E."/>
            <person name="Selbmann L."/>
        </authorList>
    </citation>
    <scope>NUCLEOTIDE SEQUENCE</scope>
    <source>
        <strain evidence="1">CCFEE 5737</strain>
    </source>
</reference>
<sequence length="250" mass="29087">MRQRPHRPSTVRKYHSPTRPVTAEPGAEPGVDTTKEADPQYKSLRAECAITVVEFSADRMETRELDNDSLQPHLDTPKEEWVTCRWINVDGLSYDVIQMLGNYKKLHRLAIEDLMYTRGWTKADWYSDHAFMLLTLQKLVRRGPYTGDKLEEDRYKLPLWRRILFGQKYHEDPIDQYEAEMADFDETARNMSPVVRAIKPSSKPIRTLQRYRGGANIERAEYMERNSGLTEKGLTVSVEQVSIFLTSDNT</sequence>
<name>A0ACC3CXB4_9PEZI</name>
<accession>A0ACC3CXB4</accession>
<protein>
    <submittedName>
        <fullName evidence="1">Uncharacterized protein</fullName>
    </submittedName>
</protein>
<dbReference type="EMBL" id="JAWDJW010010052">
    <property type="protein sequence ID" value="KAK3051501.1"/>
    <property type="molecule type" value="Genomic_DNA"/>
</dbReference>
<proteinExistence type="predicted"/>
<feature type="non-terminal residue" evidence="1">
    <location>
        <position position="250"/>
    </location>
</feature>
<comment type="caution">
    <text evidence="1">The sequence shown here is derived from an EMBL/GenBank/DDBJ whole genome shotgun (WGS) entry which is preliminary data.</text>
</comment>
<organism evidence="1 2">
    <name type="scientific">Coniosporium uncinatum</name>
    <dbReference type="NCBI Taxonomy" id="93489"/>
    <lineage>
        <taxon>Eukaryota</taxon>
        <taxon>Fungi</taxon>
        <taxon>Dikarya</taxon>
        <taxon>Ascomycota</taxon>
        <taxon>Pezizomycotina</taxon>
        <taxon>Dothideomycetes</taxon>
        <taxon>Dothideomycetes incertae sedis</taxon>
        <taxon>Coniosporium</taxon>
    </lineage>
</organism>
<keyword evidence="2" id="KW-1185">Reference proteome</keyword>
<evidence type="ECO:0000313" key="2">
    <source>
        <dbReference type="Proteomes" id="UP001186974"/>
    </source>
</evidence>
<gene>
    <name evidence="1" type="ORF">LTS18_012426</name>
</gene>